<gene>
    <name evidence="3" type="ORF">DI563_11960</name>
</gene>
<proteinExistence type="inferred from homology"/>
<evidence type="ECO:0000313" key="3">
    <source>
        <dbReference type="EMBL" id="PZQ74558.1"/>
    </source>
</evidence>
<dbReference type="Pfam" id="PF03401">
    <property type="entry name" value="TctC"/>
    <property type="match status" value="1"/>
</dbReference>
<dbReference type="Proteomes" id="UP000249135">
    <property type="component" value="Unassembled WGS sequence"/>
</dbReference>
<dbReference type="SUPFAM" id="SSF53850">
    <property type="entry name" value="Periplasmic binding protein-like II"/>
    <property type="match status" value="1"/>
</dbReference>
<dbReference type="InterPro" id="IPR042100">
    <property type="entry name" value="Bug_dom1"/>
</dbReference>
<accession>A0A2W5QBH3</accession>
<dbReference type="CDD" id="cd13578">
    <property type="entry name" value="PBP2_Bug27"/>
    <property type="match status" value="1"/>
</dbReference>
<feature type="chain" id="PRO_5016079135" evidence="2">
    <location>
        <begin position="28"/>
        <end position="329"/>
    </location>
</feature>
<dbReference type="Gene3D" id="3.40.190.10">
    <property type="entry name" value="Periplasmic binding protein-like II"/>
    <property type="match status" value="1"/>
</dbReference>
<organism evidence="3 4">
    <name type="scientific">Variovorax paradoxus</name>
    <dbReference type="NCBI Taxonomy" id="34073"/>
    <lineage>
        <taxon>Bacteria</taxon>
        <taxon>Pseudomonadati</taxon>
        <taxon>Pseudomonadota</taxon>
        <taxon>Betaproteobacteria</taxon>
        <taxon>Burkholderiales</taxon>
        <taxon>Comamonadaceae</taxon>
        <taxon>Variovorax</taxon>
    </lineage>
</organism>
<dbReference type="Gene3D" id="3.40.190.150">
    <property type="entry name" value="Bordetella uptake gene, domain 1"/>
    <property type="match status" value="1"/>
</dbReference>
<evidence type="ECO:0000313" key="4">
    <source>
        <dbReference type="Proteomes" id="UP000249135"/>
    </source>
</evidence>
<comment type="similarity">
    <text evidence="1">Belongs to the UPF0065 (bug) family.</text>
</comment>
<dbReference type="PANTHER" id="PTHR42928">
    <property type="entry name" value="TRICARBOXYLATE-BINDING PROTEIN"/>
    <property type="match status" value="1"/>
</dbReference>
<dbReference type="AlphaFoldDB" id="A0A2W5QBH3"/>
<feature type="signal peptide" evidence="2">
    <location>
        <begin position="1"/>
        <end position="27"/>
    </location>
</feature>
<name>A0A2W5QBH3_VARPD</name>
<keyword evidence="2" id="KW-0732">Signal</keyword>
<dbReference type="PIRSF" id="PIRSF017082">
    <property type="entry name" value="YflP"/>
    <property type="match status" value="1"/>
</dbReference>
<evidence type="ECO:0000256" key="2">
    <source>
        <dbReference type="SAM" id="SignalP"/>
    </source>
</evidence>
<dbReference type="EMBL" id="QFPP01000124">
    <property type="protein sequence ID" value="PZQ74558.1"/>
    <property type="molecule type" value="Genomic_DNA"/>
</dbReference>
<dbReference type="InterPro" id="IPR005064">
    <property type="entry name" value="BUG"/>
</dbReference>
<dbReference type="PANTHER" id="PTHR42928:SF5">
    <property type="entry name" value="BLR1237 PROTEIN"/>
    <property type="match status" value="1"/>
</dbReference>
<protein>
    <submittedName>
        <fullName evidence="3">ABC transporter substrate-binding protein</fullName>
    </submittedName>
</protein>
<comment type="caution">
    <text evidence="3">The sequence shown here is derived from an EMBL/GenBank/DDBJ whole genome shotgun (WGS) entry which is preliminary data.</text>
</comment>
<sequence length="329" mass="34246">MNRRHALRRLGALSAAACAAHALPVSAQTESKTITVVVPYAPGGTTDMLGRLVAQQLGSALGRTAIVDNRPGAGTAIGASQVARAAPDGSTLLVATSTTLAINPWLYKKLSYDPVKDFAPVGLIGSVPLVVVVHPSVPAQSLDELVMLARSKPGGLSYGSAGNGSPQHLGAEMFKFATGASMTHVPYKGSALALTDLLGGQLQLMFTDIAPALQHVRSGRLRALAVTSRKRQPTFPDVPTVAESGVPGTAGFEAVAWQSIVAPAGTPTALVDRYSQEIARLVAQPALRQKLENDGFEPASSTPQQLAAYIRSESERWGQVIRASGTSID</sequence>
<reference evidence="3 4" key="1">
    <citation type="submission" date="2017-08" db="EMBL/GenBank/DDBJ databases">
        <title>Infants hospitalized years apart are colonized by the same room-sourced microbial strains.</title>
        <authorList>
            <person name="Brooks B."/>
            <person name="Olm M.R."/>
            <person name="Firek B.A."/>
            <person name="Baker R."/>
            <person name="Thomas B.C."/>
            <person name="Morowitz M.J."/>
            <person name="Banfield J.F."/>
        </authorList>
    </citation>
    <scope>NUCLEOTIDE SEQUENCE [LARGE SCALE GENOMIC DNA]</scope>
    <source>
        <strain evidence="3">S2_005_003_R2_41</strain>
    </source>
</reference>
<evidence type="ECO:0000256" key="1">
    <source>
        <dbReference type="ARBA" id="ARBA00006987"/>
    </source>
</evidence>